<reference evidence="1 2" key="1">
    <citation type="journal article" date="2018" name="Genome Biol. Evol.">
        <title>Multiple Roots of Fruiting Body Formation in Amoebozoa.</title>
        <authorList>
            <person name="Hillmann F."/>
            <person name="Forbes G."/>
            <person name="Novohradska S."/>
            <person name="Ferling I."/>
            <person name="Riege K."/>
            <person name="Groth M."/>
            <person name="Westermann M."/>
            <person name="Marz M."/>
            <person name="Spaller T."/>
            <person name="Winckler T."/>
            <person name="Schaap P."/>
            <person name="Glockner G."/>
        </authorList>
    </citation>
    <scope>NUCLEOTIDE SEQUENCE [LARGE SCALE GENOMIC DNA]</scope>
    <source>
        <strain evidence="1 2">Jena</strain>
    </source>
</reference>
<evidence type="ECO:0000313" key="2">
    <source>
        <dbReference type="Proteomes" id="UP000241769"/>
    </source>
</evidence>
<sequence>MSFSMLWALAENSVGVHSINRISILILTSSQMASTDLLPFMNPNTKVVSLPRMVGMDEPEVSHITYTDYRRSPQEEPIIVRIPSIVIKNVVNTQTFEMKESMLPLQRRAKAKSKCFNHNCLLCTFGVAHFLNRLDGDINWRKPGRREIAIAIMSLLEVTQRLEWYSLKTDIYPALEAHLHLFQMNLSERSPQRQIHDSMAHNKKYFISGKETVQRNGLWRLSKEYRTFLEKL</sequence>
<dbReference type="AlphaFoldDB" id="A0A2P6NZU9"/>
<protein>
    <submittedName>
        <fullName evidence="1">Uncharacterized protein</fullName>
    </submittedName>
</protein>
<comment type="caution">
    <text evidence="1">The sequence shown here is derived from an EMBL/GenBank/DDBJ whole genome shotgun (WGS) entry which is preliminary data.</text>
</comment>
<gene>
    <name evidence="1" type="ORF">PROFUN_01312</name>
</gene>
<evidence type="ECO:0000313" key="1">
    <source>
        <dbReference type="EMBL" id="PRP89449.1"/>
    </source>
</evidence>
<dbReference type="OrthoDB" id="31141at2759"/>
<organism evidence="1 2">
    <name type="scientific">Planoprotostelium fungivorum</name>
    <dbReference type="NCBI Taxonomy" id="1890364"/>
    <lineage>
        <taxon>Eukaryota</taxon>
        <taxon>Amoebozoa</taxon>
        <taxon>Evosea</taxon>
        <taxon>Variosea</taxon>
        <taxon>Cavosteliida</taxon>
        <taxon>Cavosteliaceae</taxon>
        <taxon>Planoprotostelium</taxon>
    </lineage>
</organism>
<dbReference type="InParanoid" id="A0A2P6NZU9"/>
<proteinExistence type="predicted"/>
<keyword evidence="2" id="KW-1185">Reference proteome</keyword>
<dbReference type="EMBL" id="MDYQ01000003">
    <property type="protein sequence ID" value="PRP89449.1"/>
    <property type="molecule type" value="Genomic_DNA"/>
</dbReference>
<name>A0A2P6NZU9_9EUKA</name>
<accession>A0A2P6NZU9</accession>
<dbReference type="Proteomes" id="UP000241769">
    <property type="component" value="Unassembled WGS sequence"/>
</dbReference>